<evidence type="ECO:0008006" key="3">
    <source>
        <dbReference type="Google" id="ProtNLM"/>
    </source>
</evidence>
<name>A0A532V2H1_UNCT6</name>
<dbReference type="AlphaFoldDB" id="A0A532V2H1"/>
<evidence type="ECO:0000313" key="1">
    <source>
        <dbReference type="EMBL" id="TKJ41424.1"/>
    </source>
</evidence>
<dbReference type="NCBIfam" id="TIGR04183">
    <property type="entry name" value="Por_Secre_tail"/>
    <property type="match status" value="1"/>
</dbReference>
<sequence length="369" mass="40815">MYNVYTGAKSQGGTIMRKAWTILFLLVFLPLSAQPVFTADDLPRIGYETEYLSDTSEYIIVDVGTTGGPQTWDFSREVEGEIIPFEVLDPNATPVGFLFPDAEFAYHLAGTLIDTLSGEIWQYYKTTSTEMLMVGDYIESYHPILDSIKITHNYEPDRMNSVFPLQMGAQWQDFFHTVDSLDPTGVFTIETTSSSSSRVDAWGTVITPADSFKALRYVTYDTTLIIVRIMAAPDTILNRTINYTWVAADVGPVMLIASLNDEINPEFNAASTYRVLNGDSGAVAESGLIKSSLHLGITGDNVYFSVPHTDEVRLDIYDATGRRMSALYHGVLPAGNHNLTLPTDLAQGVYFIRLRTSGASLATKFVVLD</sequence>
<gene>
    <name evidence="1" type="ORF">CEE36_08200</name>
</gene>
<accession>A0A532V2H1</accession>
<protein>
    <recommendedName>
        <fullName evidence="3">Secretion system C-terminal sorting domain-containing protein</fullName>
    </recommendedName>
</protein>
<dbReference type="InterPro" id="IPR026444">
    <property type="entry name" value="Secre_tail"/>
</dbReference>
<proteinExistence type="predicted"/>
<dbReference type="EMBL" id="NJBO01000013">
    <property type="protein sequence ID" value="TKJ41424.1"/>
    <property type="molecule type" value="Genomic_DNA"/>
</dbReference>
<dbReference type="Proteomes" id="UP000317778">
    <property type="component" value="Unassembled WGS sequence"/>
</dbReference>
<comment type="caution">
    <text evidence="1">The sequence shown here is derived from an EMBL/GenBank/DDBJ whole genome shotgun (WGS) entry which is preliminary data.</text>
</comment>
<evidence type="ECO:0000313" key="2">
    <source>
        <dbReference type="Proteomes" id="UP000317778"/>
    </source>
</evidence>
<dbReference type="Gene3D" id="2.40.360.20">
    <property type="match status" value="1"/>
</dbReference>
<reference evidence="1 2" key="1">
    <citation type="submission" date="2017-06" db="EMBL/GenBank/DDBJ databases">
        <title>Novel microbial phyla capable of carbon fixation and sulfur reduction in deep-sea sediments.</title>
        <authorList>
            <person name="Huang J."/>
            <person name="Baker B."/>
            <person name="Wang Y."/>
        </authorList>
    </citation>
    <scope>NUCLEOTIDE SEQUENCE [LARGE SCALE GENOMIC DNA]</scope>
    <source>
        <strain evidence="1">B3_TA06</strain>
    </source>
</reference>
<organism evidence="1 2">
    <name type="scientific">candidate division TA06 bacterium B3_TA06</name>
    <dbReference type="NCBI Taxonomy" id="2012487"/>
    <lineage>
        <taxon>Bacteria</taxon>
        <taxon>Bacteria division TA06</taxon>
    </lineage>
</organism>